<feature type="region of interest" description="Disordered" evidence="6">
    <location>
        <begin position="454"/>
        <end position="480"/>
    </location>
</feature>
<keyword evidence="4" id="KW-0274">FAD</keyword>
<evidence type="ECO:0000256" key="1">
    <source>
        <dbReference type="ARBA" id="ARBA00001974"/>
    </source>
</evidence>
<dbReference type="PANTHER" id="PTHR43884:SF12">
    <property type="entry name" value="ISOVALERYL-COA DEHYDROGENASE, MITOCHONDRIAL-RELATED"/>
    <property type="match status" value="1"/>
</dbReference>
<gene>
    <name evidence="8" type="ORF">ALT_3237</name>
</gene>
<evidence type="ECO:0000256" key="5">
    <source>
        <dbReference type="ARBA" id="ARBA00023242"/>
    </source>
</evidence>
<dbReference type="Proteomes" id="UP000051487">
    <property type="component" value="Unassembled WGS sequence"/>
</dbReference>
<dbReference type="PANTHER" id="PTHR43884">
    <property type="entry name" value="ACYL-COA DEHYDROGENASE"/>
    <property type="match status" value="1"/>
</dbReference>
<dbReference type="GO" id="GO:0006351">
    <property type="term" value="P:DNA-templated transcription"/>
    <property type="evidence" value="ECO:0007669"/>
    <property type="project" value="InterPro"/>
</dbReference>
<evidence type="ECO:0000259" key="7">
    <source>
        <dbReference type="SMART" id="SM00906"/>
    </source>
</evidence>
<dbReference type="InterPro" id="IPR037069">
    <property type="entry name" value="AcylCoA_DH/ox_N_sf"/>
</dbReference>
<dbReference type="FunFam" id="1.10.540.10:FF:000027">
    <property type="entry name" value="Putative acyl-CoA dehydrogenase"/>
    <property type="match status" value="1"/>
</dbReference>
<sequence length="1127" mass="124499">MSHLVTRAPRYRRVALRLQWPLVRSRFSTSARRPLMELTGFTEEQLTVRDAISAITSKFPNTYWQDCDQNERDPKEFHAALAKDGWLGIALPEELGGAGLGISEATMMMQTITQSGAGMAGAQAIHANVYATQPLAKFGTKEQLEETIPKIINGTWRTCFGVTEPNTGLETLKLKTTATKNASGDSYSVTGQKIWITCAQVASKMILLARTTPVEEVKRSTHGLSMFCIDLDRAKPGLDMRKIKKMGGRAVDANEVFLDNYQIPANTLVGEENEGFKIILHGMNAERCLLAGEALGLGYAALERATQYANDRVVFGRPIGQNQGIAHPLADAYMNLEAAKLATYHAARLYDASRTDSSIAFHSVGVACNSAKYLAAEAAFTACERAVLTLGGMGYAMEYDVERYLRECLVPRIAPAFQLHNVATPRDPIMDAIPGGAMQDVVGGNSEVGHKEAVETGARPPCGTGSRRRTLRPMSSLAHSSPPALTELRSLLPPYKAAELLVDTYFDRVHWFMLIFQQDDFRQNWPRLYRTGLDDVSEIGNDPGFLSTFLMVIAIGAHYAGPYRQRVLARYEVELETLKQGILKAIKSSLLDIISVGSLEVVQTCVLLGTYYLFHGAPRLAWPVCGCGLRVAQSLNLHRKINKDHVSLSLTPIERNQNETRKRCWWAIYEIETFCSMSYGYPHSIKDADCDVEPLNPSAKLGNAASPISFDEPLRCETTLLSYKYYMSKLSVFTRAVLGELYGIGPGLVNNKRTSGETGSSLRAVITSVANLDARLRTWRAEIPPKLRWETVASTSASYSSMEEFDRDIGASGVRFDNHIYHLQALALKLAYENTIILVHRPPLSYKLVARADEKLDDMSRLVTVQENPFLRSMQACHDAGMSLSELASSPILELVSETYAAAFVSVHTFTAGVALGILGSVEPLTPQAQEAKVGLHRLMSIQSKLKSRSVLATQGLNILQRLTKLLLDKELSMMLDVSKPIQWPEQHSGVNGDVSAIQIGTLSPKPSSSGQRTRRLPHDAEGAVMSTDRQITMSDSRDIQETETREETPEGNNVANFSHLEYVEDASVSEALYDFDQVLSTYVNSSWADPGPLATDTWHPRTLHDEGSSMLEQTWIWGPDILPRYD</sequence>
<dbReference type="FunFam" id="2.40.110.10:FF:000014">
    <property type="entry name" value="Probable acyl-CoA dehydrogenase"/>
    <property type="match status" value="1"/>
</dbReference>
<dbReference type="Pfam" id="PF02770">
    <property type="entry name" value="Acyl-CoA_dh_M"/>
    <property type="match status" value="1"/>
</dbReference>
<feature type="compositionally biased region" description="Polar residues" evidence="6">
    <location>
        <begin position="1000"/>
        <end position="1012"/>
    </location>
</feature>
<name>A0AAN4T9I2_ASPLE</name>
<dbReference type="EMBL" id="BCLY01000005">
    <property type="protein sequence ID" value="GAQ05916.1"/>
    <property type="molecule type" value="Genomic_DNA"/>
</dbReference>
<comment type="similarity">
    <text evidence="2">Belongs to the acyl-CoA dehydrogenase family.</text>
</comment>
<dbReference type="FunFam" id="1.20.140.10:FF:000012">
    <property type="entry name" value="Acyl-CoA dehydrogenase fadE12"/>
    <property type="match status" value="1"/>
</dbReference>
<dbReference type="InterPro" id="IPR009075">
    <property type="entry name" value="AcylCo_DH/oxidase_C"/>
</dbReference>
<dbReference type="Pfam" id="PF02771">
    <property type="entry name" value="Acyl-CoA_dh_N"/>
    <property type="match status" value="1"/>
</dbReference>
<evidence type="ECO:0000313" key="9">
    <source>
        <dbReference type="Proteomes" id="UP000051487"/>
    </source>
</evidence>
<dbReference type="Pfam" id="PF04082">
    <property type="entry name" value="Fungal_trans"/>
    <property type="match status" value="1"/>
</dbReference>
<evidence type="ECO:0000256" key="3">
    <source>
        <dbReference type="ARBA" id="ARBA00022630"/>
    </source>
</evidence>
<dbReference type="CDD" id="cd12148">
    <property type="entry name" value="fungal_TF_MHR"/>
    <property type="match status" value="1"/>
</dbReference>
<dbReference type="GO" id="GO:0050660">
    <property type="term" value="F:flavin adenine dinucleotide binding"/>
    <property type="evidence" value="ECO:0007669"/>
    <property type="project" value="InterPro"/>
</dbReference>
<reference evidence="8 9" key="1">
    <citation type="submission" date="2015-11" db="EMBL/GenBank/DDBJ databases">
        <title>Aspergillus lentulus strain IFM 54703T.</title>
        <authorList>
            <person name="Kusuya Y."/>
            <person name="Sakai K."/>
            <person name="Kamei K."/>
            <person name="Takahashi H."/>
            <person name="Yaguchi T."/>
        </authorList>
    </citation>
    <scope>NUCLEOTIDE SEQUENCE [LARGE SCALE GENOMIC DNA]</scope>
    <source>
        <strain evidence="8 9">IFM 54703</strain>
    </source>
</reference>
<dbReference type="InterPro" id="IPR013786">
    <property type="entry name" value="AcylCoA_DH/ox_N"/>
</dbReference>
<evidence type="ECO:0000256" key="2">
    <source>
        <dbReference type="ARBA" id="ARBA00009347"/>
    </source>
</evidence>
<dbReference type="Pfam" id="PF00441">
    <property type="entry name" value="Acyl-CoA_dh_1"/>
    <property type="match status" value="1"/>
</dbReference>
<comment type="cofactor">
    <cofactor evidence="1">
        <name>FAD</name>
        <dbReference type="ChEBI" id="CHEBI:57692"/>
    </cofactor>
</comment>
<dbReference type="SMART" id="SM00906">
    <property type="entry name" value="Fungal_trans"/>
    <property type="match status" value="1"/>
</dbReference>
<dbReference type="InterPro" id="IPR036250">
    <property type="entry name" value="AcylCo_DH-like_C"/>
</dbReference>
<evidence type="ECO:0000256" key="4">
    <source>
        <dbReference type="ARBA" id="ARBA00022827"/>
    </source>
</evidence>
<accession>A0AAN4T9I2</accession>
<organism evidence="8 9">
    <name type="scientific">Aspergillus lentulus</name>
    <dbReference type="NCBI Taxonomy" id="293939"/>
    <lineage>
        <taxon>Eukaryota</taxon>
        <taxon>Fungi</taxon>
        <taxon>Dikarya</taxon>
        <taxon>Ascomycota</taxon>
        <taxon>Pezizomycotina</taxon>
        <taxon>Eurotiomycetes</taxon>
        <taxon>Eurotiomycetidae</taxon>
        <taxon>Eurotiales</taxon>
        <taxon>Aspergillaceae</taxon>
        <taxon>Aspergillus</taxon>
        <taxon>Aspergillus subgen. Fumigati</taxon>
    </lineage>
</organism>
<keyword evidence="5" id="KW-0539">Nucleus</keyword>
<protein>
    <submittedName>
        <fullName evidence="8">Acyl-CoA dehydrogenase</fullName>
    </submittedName>
</protein>
<feature type="domain" description="Xylanolytic transcriptional activator regulatory" evidence="7">
    <location>
        <begin position="621"/>
        <end position="700"/>
    </location>
</feature>
<dbReference type="Gene3D" id="2.40.110.10">
    <property type="entry name" value="Butyryl-CoA Dehydrogenase, subunit A, domain 2"/>
    <property type="match status" value="1"/>
</dbReference>
<dbReference type="GO" id="GO:0003677">
    <property type="term" value="F:DNA binding"/>
    <property type="evidence" value="ECO:0007669"/>
    <property type="project" value="InterPro"/>
</dbReference>
<dbReference type="GO" id="GO:0003995">
    <property type="term" value="F:acyl-CoA dehydrogenase activity"/>
    <property type="evidence" value="ECO:0007669"/>
    <property type="project" value="TreeGrafter"/>
</dbReference>
<dbReference type="InterPro" id="IPR007219">
    <property type="entry name" value="XnlR_reg_dom"/>
</dbReference>
<dbReference type="InterPro" id="IPR009100">
    <property type="entry name" value="AcylCoA_DH/oxidase_NM_dom_sf"/>
</dbReference>
<dbReference type="GO" id="GO:0008270">
    <property type="term" value="F:zinc ion binding"/>
    <property type="evidence" value="ECO:0007669"/>
    <property type="project" value="InterPro"/>
</dbReference>
<dbReference type="SUPFAM" id="SSF47203">
    <property type="entry name" value="Acyl-CoA dehydrogenase C-terminal domain-like"/>
    <property type="match status" value="1"/>
</dbReference>
<evidence type="ECO:0000313" key="8">
    <source>
        <dbReference type="EMBL" id="GAQ05916.1"/>
    </source>
</evidence>
<keyword evidence="3" id="KW-0285">Flavoprotein</keyword>
<dbReference type="Gene3D" id="1.20.140.10">
    <property type="entry name" value="Butyryl-CoA Dehydrogenase, subunit A, domain 3"/>
    <property type="match status" value="1"/>
</dbReference>
<dbReference type="Gene3D" id="1.10.540.10">
    <property type="entry name" value="Acyl-CoA dehydrogenase/oxidase, N-terminal domain"/>
    <property type="match status" value="1"/>
</dbReference>
<comment type="caution">
    <text evidence="8">The sequence shown here is derived from an EMBL/GenBank/DDBJ whole genome shotgun (WGS) entry which is preliminary data.</text>
</comment>
<evidence type="ECO:0000256" key="6">
    <source>
        <dbReference type="SAM" id="MobiDB-lite"/>
    </source>
</evidence>
<dbReference type="InterPro" id="IPR006091">
    <property type="entry name" value="Acyl-CoA_Oxase/DH_mid-dom"/>
</dbReference>
<dbReference type="AlphaFoldDB" id="A0AAN4T9I2"/>
<feature type="region of interest" description="Disordered" evidence="6">
    <location>
        <begin position="1000"/>
        <end position="1025"/>
    </location>
</feature>
<dbReference type="SUPFAM" id="SSF56645">
    <property type="entry name" value="Acyl-CoA dehydrogenase NM domain-like"/>
    <property type="match status" value="1"/>
</dbReference>
<dbReference type="InterPro" id="IPR046373">
    <property type="entry name" value="Acyl-CoA_Oxase/DH_mid-dom_sf"/>
</dbReference>
<proteinExistence type="inferred from homology"/>